<dbReference type="SUPFAM" id="SSF69572">
    <property type="entry name" value="Activating enzymes of the ubiquitin-like proteins"/>
    <property type="match status" value="1"/>
</dbReference>
<organism evidence="2 3">
    <name type="scientific">Victivallis vadensis</name>
    <dbReference type="NCBI Taxonomy" id="172901"/>
    <lineage>
        <taxon>Bacteria</taxon>
        <taxon>Pseudomonadati</taxon>
        <taxon>Lentisphaerota</taxon>
        <taxon>Lentisphaeria</taxon>
        <taxon>Victivallales</taxon>
        <taxon>Victivallaceae</taxon>
        <taxon>Victivallis</taxon>
    </lineage>
</organism>
<reference evidence="2 3" key="1">
    <citation type="submission" date="2018-04" db="EMBL/GenBank/DDBJ databases">
        <title>Genomic Encyclopedia of Type Strains, Phase IV (KMG-IV): sequencing the most valuable type-strain genomes for metagenomic binning, comparative biology and taxonomic classification.</title>
        <authorList>
            <person name="Goeker M."/>
        </authorList>
    </citation>
    <scope>NUCLEOTIDE SEQUENCE [LARGE SCALE GENOMIC DNA]</scope>
    <source>
        <strain evidence="2 3">DSM 14823</strain>
    </source>
</reference>
<dbReference type="GO" id="GO:0061503">
    <property type="term" value="F:tRNA threonylcarbamoyladenosine dehydratase"/>
    <property type="evidence" value="ECO:0007669"/>
    <property type="project" value="TreeGrafter"/>
</dbReference>
<dbReference type="Gene3D" id="3.40.50.720">
    <property type="entry name" value="NAD(P)-binding Rossmann-like Domain"/>
    <property type="match status" value="1"/>
</dbReference>
<keyword evidence="3" id="KW-1185">Reference proteome</keyword>
<dbReference type="PANTHER" id="PTHR43267">
    <property type="entry name" value="TRNA THREONYLCARBAMOYLADENOSINE DEHYDRATASE"/>
    <property type="match status" value="1"/>
</dbReference>
<feature type="domain" description="THIF-type NAD/FAD binding fold" evidence="1">
    <location>
        <begin position="17"/>
        <end position="242"/>
    </location>
</feature>
<dbReference type="GO" id="GO:0061504">
    <property type="term" value="P:cyclic threonylcarbamoyladenosine biosynthetic process"/>
    <property type="evidence" value="ECO:0007669"/>
    <property type="project" value="TreeGrafter"/>
</dbReference>
<dbReference type="Proteomes" id="UP000245959">
    <property type="component" value="Unassembled WGS sequence"/>
</dbReference>
<proteinExistence type="predicted"/>
<dbReference type="PANTHER" id="PTHR43267:SF1">
    <property type="entry name" value="TRNA THREONYLCARBAMOYLADENOSINE DEHYDRATASE"/>
    <property type="match status" value="1"/>
</dbReference>
<dbReference type="AlphaFoldDB" id="A0A2U1APV8"/>
<comment type="caution">
    <text evidence="2">The sequence shown here is derived from an EMBL/GenBank/DDBJ whole genome shotgun (WGS) entry which is preliminary data.</text>
</comment>
<dbReference type="GeneID" id="78296314"/>
<evidence type="ECO:0000259" key="1">
    <source>
        <dbReference type="Pfam" id="PF00899"/>
    </source>
</evidence>
<evidence type="ECO:0000313" key="2">
    <source>
        <dbReference type="EMBL" id="PVY38408.1"/>
    </source>
</evidence>
<sequence>MNEYEDFERRQQRTRLLVGDGKLERLRRAHVLVLGVGGVGAYAAEQLARAGVGRLTLVDGDVVEPSNCNRQLPALTANFGRPKAEVMAERFREINPAIEVIPLVEFIRDEKIDRLLETRFDYAVDAIDQLSPKVFFILGCRKRKIPLISSMGSGGKTDPSLIQVADISRTRGCALARAVRTRLRDLGVHKGVKTVFSPEEVSRAAVHAWQDEAGHNHSTVGTFSYMPAAFGCFCASVVLRAL</sequence>
<gene>
    <name evidence="2" type="ORF">C8D82_1261</name>
</gene>
<dbReference type="InterPro" id="IPR000594">
    <property type="entry name" value="ThiF_NAD_FAD-bd"/>
</dbReference>
<dbReference type="InterPro" id="IPR045886">
    <property type="entry name" value="ThiF/MoeB/HesA"/>
</dbReference>
<evidence type="ECO:0000313" key="3">
    <source>
        <dbReference type="Proteomes" id="UP000245959"/>
    </source>
</evidence>
<dbReference type="CDD" id="cd00755">
    <property type="entry name" value="YgdL_like"/>
    <property type="match status" value="1"/>
</dbReference>
<dbReference type="Pfam" id="PF00899">
    <property type="entry name" value="ThiF"/>
    <property type="match status" value="1"/>
</dbReference>
<name>A0A2U1APV8_9BACT</name>
<dbReference type="GO" id="GO:0008641">
    <property type="term" value="F:ubiquitin-like modifier activating enzyme activity"/>
    <property type="evidence" value="ECO:0007669"/>
    <property type="project" value="InterPro"/>
</dbReference>
<dbReference type="EMBL" id="QEKH01000026">
    <property type="protein sequence ID" value="PVY38408.1"/>
    <property type="molecule type" value="Genomic_DNA"/>
</dbReference>
<dbReference type="RefSeq" id="WP_116885091.1">
    <property type="nucleotide sequence ID" value="NZ_CALXNT010000010.1"/>
</dbReference>
<dbReference type="InterPro" id="IPR035985">
    <property type="entry name" value="Ubiquitin-activating_enz"/>
</dbReference>
<accession>A0A2U1APV8</accession>
<protein>
    <submittedName>
        <fullName evidence="2">tRNA A37 threonylcarbamoyladenosine dehydratase</fullName>
    </submittedName>
</protein>